<dbReference type="EMBL" id="JAEPQZ010000003">
    <property type="protein sequence ID" value="KAG2183186.1"/>
    <property type="molecule type" value="Genomic_DNA"/>
</dbReference>
<gene>
    <name evidence="6" type="ORF">INT43_006181</name>
</gene>
<keyword evidence="7" id="KW-1185">Reference proteome</keyword>
<evidence type="ECO:0008006" key="8">
    <source>
        <dbReference type="Google" id="ProtNLM"/>
    </source>
</evidence>
<evidence type="ECO:0000256" key="2">
    <source>
        <dbReference type="ARBA" id="ARBA00022692"/>
    </source>
</evidence>
<keyword evidence="4 5" id="KW-0472">Membrane</keyword>
<dbReference type="AlphaFoldDB" id="A0A8H7UEX0"/>
<feature type="transmembrane region" description="Helical" evidence="5">
    <location>
        <begin position="120"/>
        <end position="145"/>
    </location>
</feature>
<feature type="transmembrane region" description="Helical" evidence="5">
    <location>
        <begin position="194"/>
        <end position="212"/>
    </location>
</feature>
<dbReference type="OrthoDB" id="3358017at2759"/>
<dbReference type="GO" id="GO:0016020">
    <property type="term" value="C:membrane"/>
    <property type="evidence" value="ECO:0007669"/>
    <property type="project" value="UniProtKB-SubCell"/>
</dbReference>
<evidence type="ECO:0000256" key="5">
    <source>
        <dbReference type="SAM" id="Phobius"/>
    </source>
</evidence>
<feature type="transmembrane region" description="Helical" evidence="5">
    <location>
        <begin position="227"/>
        <end position="247"/>
    </location>
</feature>
<keyword evidence="3 5" id="KW-1133">Transmembrane helix</keyword>
<keyword evidence="2 5" id="KW-0812">Transmembrane</keyword>
<proteinExistence type="predicted"/>
<feature type="transmembrane region" description="Helical" evidence="5">
    <location>
        <begin position="151"/>
        <end position="173"/>
    </location>
</feature>
<accession>A0A8H7UEX0</accession>
<evidence type="ECO:0000313" key="7">
    <source>
        <dbReference type="Proteomes" id="UP000654370"/>
    </source>
</evidence>
<comment type="subcellular location">
    <subcellularLocation>
        <location evidence="1">Membrane</location>
        <topology evidence="1">Multi-pass membrane protein</topology>
    </subcellularLocation>
</comment>
<feature type="transmembrane region" description="Helical" evidence="5">
    <location>
        <begin position="16"/>
        <end position="36"/>
    </location>
</feature>
<evidence type="ECO:0000256" key="1">
    <source>
        <dbReference type="ARBA" id="ARBA00004141"/>
    </source>
</evidence>
<sequence>MSSKSGWSNLYHYDPVIAVAGVAAGLYTVAGAVVLWQTIKYKKKYMHTVTVTAFCEAVGYYLRLYSGQHTANLDAYIPTALFLLLPPLVLAVASYRTLAHIMRMANIDTGRRAVKLIENAFLYLDIIAFFTQAAGSGMLAIQSMANTGNKIAIAGMAISCLNFLVFATVIAVIHKATIRESPDVYRMHVKPLFFALYINIICLNIRSIYRLVEFADGFFGYVNTHEVFFLVFDTLLIFICICAWIAIPAGKYLQFQQILPSINATEDYQLGPYEEKSMEQ</sequence>
<comment type="caution">
    <text evidence="6">The sequence shown here is derived from an EMBL/GenBank/DDBJ whole genome shotgun (WGS) entry which is preliminary data.</text>
</comment>
<organism evidence="6 7">
    <name type="scientific">Mortierella isabellina</name>
    <name type="common">Filamentous fungus</name>
    <name type="synonym">Umbelopsis isabellina</name>
    <dbReference type="NCBI Taxonomy" id="91625"/>
    <lineage>
        <taxon>Eukaryota</taxon>
        <taxon>Fungi</taxon>
        <taxon>Fungi incertae sedis</taxon>
        <taxon>Mucoromycota</taxon>
        <taxon>Mucoromycotina</taxon>
        <taxon>Umbelopsidomycetes</taxon>
        <taxon>Umbelopsidales</taxon>
        <taxon>Umbelopsidaceae</taxon>
        <taxon>Umbelopsis</taxon>
    </lineage>
</organism>
<dbReference type="Pfam" id="PF04479">
    <property type="entry name" value="RTA1"/>
    <property type="match status" value="1"/>
</dbReference>
<feature type="transmembrane region" description="Helical" evidence="5">
    <location>
        <begin position="45"/>
        <end position="63"/>
    </location>
</feature>
<dbReference type="PANTHER" id="PTHR31465:SF1">
    <property type="entry name" value="PROTEIN RTA1-RELATED"/>
    <property type="match status" value="1"/>
</dbReference>
<dbReference type="InterPro" id="IPR007568">
    <property type="entry name" value="RTA1"/>
</dbReference>
<evidence type="ECO:0000256" key="3">
    <source>
        <dbReference type="ARBA" id="ARBA00022989"/>
    </source>
</evidence>
<name>A0A8H7UEX0_MORIS</name>
<dbReference type="Proteomes" id="UP000654370">
    <property type="component" value="Unassembled WGS sequence"/>
</dbReference>
<evidence type="ECO:0000313" key="6">
    <source>
        <dbReference type="EMBL" id="KAG2183186.1"/>
    </source>
</evidence>
<reference evidence="6" key="1">
    <citation type="submission" date="2020-12" db="EMBL/GenBank/DDBJ databases">
        <title>Metabolic potential, ecology and presence of endohyphal bacteria is reflected in genomic diversity of Mucoromycotina.</title>
        <authorList>
            <person name="Muszewska A."/>
            <person name="Okrasinska A."/>
            <person name="Steczkiewicz K."/>
            <person name="Drgas O."/>
            <person name="Orlowska M."/>
            <person name="Perlinska-Lenart U."/>
            <person name="Aleksandrzak-Piekarczyk T."/>
            <person name="Szatraj K."/>
            <person name="Zielenkiewicz U."/>
            <person name="Pilsyk S."/>
            <person name="Malc E."/>
            <person name="Mieczkowski P."/>
            <person name="Kruszewska J.S."/>
            <person name="Biernat P."/>
            <person name="Pawlowska J."/>
        </authorList>
    </citation>
    <scope>NUCLEOTIDE SEQUENCE</scope>
    <source>
        <strain evidence="6">WA0000067209</strain>
    </source>
</reference>
<evidence type="ECO:0000256" key="4">
    <source>
        <dbReference type="ARBA" id="ARBA00023136"/>
    </source>
</evidence>
<protein>
    <recommendedName>
        <fullName evidence="8">RTA1-domain-containing protein</fullName>
    </recommendedName>
</protein>
<feature type="transmembrane region" description="Helical" evidence="5">
    <location>
        <begin position="75"/>
        <end position="99"/>
    </location>
</feature>
<dbReference type="PANTHER" id="PTHR31465">
    <property type="entry name" value="PROTEIN RTA1-RELATED"/>
    <property type="match status" value="1"/>
</dbReference>